<dbReference type="Pfam" id="PF00078">
    <property type="entry name" value="RVT_1"/>
    <property type="match status" value="1"/>
</dbReference>
<dbReference type="SUPFAM" id="SSF56672">
    <property type="entry name" value="DNA/RNA polymerases"/>
    <property type="match status" value="1"/>
</dbReference>
<organism evidence="2">
    <name type="scientific">marine sediment metagenome</name>
    <dbReference type="NCBI Taxonomy" id="412755"/>
    <lineage>
        <taxon>unclassified sequences</taxon>
        <taxon>metagenomes</taxon>
        <taxon>ecological metagenomes</taxon>
    </lineage>
</organism>
<gene>
    <name evidence="2" type="ORF">S01H4_42258</name>
</gene>
<dbReference type="PANTHER" id="PTHR34047:SF8">
    <property type="entry name" value="PROTEIN YKFC"/>
    <property type="match status" value="1"/>
</dbReference>
<dbReference type="Gene3D" id="3.30.70.270">
    <property type="match status" value="1"/>
</dbReference>
<dbReference type="InterPro" id="IPR043128">
    <property type="entry name" value="Rev_trsase/Diguanyl_cyclase"/>
</dbReference>
<feature type="domain" description="Reverse transcriptase" evidence="1">
    <location>
        <begin position="1"/>
        <end position="189"/>
    </location>
</feature>
<comment type="caution">
    <text evidence="2">The sequence shown here is derived from an EMBL/GenBank/DDBJ whole genome shotgun (WGS) entry which is preliminary data.</text>
</comment>
<dbReference type="PROSITE" id="PS50878">
    <property type="entry name" value="RT_POL"/>
    <property type="match status" value="1"/>
</dbReference>
<protein>
    <recommendedName>
        <fullName evidence="1">Reverse transcriptase domain-containing protein</fullName>
    </recommendedName>
</protein>
<sequence length="208" mass="24247">MIQQAIAQQLTPIFELKFSDNSYGFRPNRNAHQAIKKARQYINEGYTWVVDIDLEKYFDTVNHDKLMSLVAREVKDKRVLKLIRAYLNSGVMINGVVVETDKGCPQGGPLSPLLSNIMLDVLDKELEERNHKFCRYADDNQLYVKSRKAAERVMKSITIFIEDKLKLKVNKRKSAIGRPGERKFLGFSFYTKQEEIRIRIHPRTIERV</sequence>
<reference evidence="2" key="1">
    <citation type="journal article" date="2014" name="Front. Microbiol.">
        <title>High frequency of phylogenetically diverse reductive dehalogenase-homologous genes in deep subseafloor sedimentary metagenomes.</title>
        <authorList>
            <person name="Kawai M."/>
            <person name="Futagami T."/>
            <person name="Toyoda A."/>
            <person name="Takaki Y."/>
            <person name="Nishi S."/>
            <person name="Hori S."/>
            <person name="Arai W."/>
            <person name="Tsubouchi T."/>
            <person name="Morono Y."/>
            <person name="Uchiyama I."/>
            <person name="Ito T."/>
            <person name="Fujiyama A."/>
            <person name="Inagaki F."/>
            <person name="Takami H."/>
        </authorList>
    </citation>
    <scope>NUCLEOTIDE SEQUENCE</scope>
    <source>
        <strain evidence="2">Expedition CK06-06</strain>
    </source>
</reference>
<dbReference type="CDD" id="cd01651">
    <property type="entry name" value="RT_G2_intron"/>
    <property type="match status" value="1"/>
</dbReference>
<dbReference type="InterPro" id="IPR000477">
    <property type="entry name" value="RT_dom"/>
</dbReference>
<name>X1D8J8_9ZZZZ</name>
<dbReference type="InterPro" id="IPR043502">
    <property type="entry name" value="DNA/RNA_pol_sf"/>
</dbReference>
<dbReference type="AlphaFoldDB" id="X1D8J8"/>
<accession>X1D8J8</accession>
<evidence type="ECO:0000259" key="1">
    <source>
        <dbReference type="PROSITE" id="PS50878"/>
    </source>
</evidence>
<evidence type="ECO:0000313" key="2">
    <source>
        <dbReference type="EMBL" id="GAH04620.1"/>
    </source>
</evidence>
<dbReference type="EMBL" id="BART01023192">
    <property type="protein sequence ID" value="GAH04620.1"/>
    <property type="molecule type" value="Genomic_DNA"/>
</dbReference>
<dbReference type="PANTHER" id="PTHR34047">
    <property type="entry name" value="NUCLEAR INTRON MATURASE 1, MITOCHONDRIAL-RELATED"/>
    <property type="match status" value="1"/>
</dbReference>
<dbReference type="InterPro" id="IPR051083">
    <property type="entry name" value="GrpII_Intron_Splice-Mob/Def"/>
</dbReference>
<feature type="non-terminal residue" evidence="2">
    <location>
        <position position="208"/>
    </location>
</feature>
<proteinExistence type="predicted"/>